<evidence type="ECO:0000313" key="2">
    <source>
        <dbReference type="Proteomes" id="UP000005640"/>
    </source>
</evidence>
<accession>A0A0G2JL29</accession>
<dbReference type="HGNC" id="HGNC:17482">
    <property type="gene designation" value="GPR132"/>
</dbReference>
<dbReference type="Bgee" id="ENSG00000183484">
    <property type="expression patterns" value="Expressed in granulocyte and 98 other cell types or tissues"/>
</dbReference>
<name>A0A0G2JL29_HUMAN</name>
<dbReference type="VEuPathDB" id="HostDB:ENSG00000183484"/>
<reference evidence="1" key="4">
    <citation type="submission" date="2025-08" db="UniProtKB">
        <authorList>
            <consortium name="Ensembl"/>
        </authorList>
    </citation>
    <scope>IDENTIFICATION</scope>
</reference>
<dbReference type="Antibodypedia" id="14925">
    <property type="antibodies" value="287 antibodies from 35 providers"/>
</dbReference>
<reference evidence="1 2" key="2">
    <citation type="journal article" date="2003" name="Nature">
        <title>The DNA sequence and analysis of human chromosome 14.</title>
        <authorList>
            <person name="Heilig R."/>
            <person name="Eckenberg R."/>
            <person name="Petit J.L."/>
            <person name="Fonknechten N."/>
            <person name="Da Silva C."/>
            <person name="Cattolico L."/>
            <person name="Levy M."/>
            <person name="Barbe V."/>
            <person name="de Berardinis V."/>
            <person name="Ureta-Vidal A."/>
            <person name="Pelletier E."/>
            <person name="Vico V."/>
            <person name="Anthouard V."/>
            <person name="Rowen L."/>
            <person name="Madan A."/>
            <person name="Qin S."/>
            <person name="Sun H."/>
            <person name="Du H."/>
            <person name="Pepin K."/>
            <person name="Artiguenave F."/>
            <person name="Robert C."/>
            <person name="Cruaud C."/>
            <person name="Bruls T."/>
            <person name="Jaillon O."/>
            <person name="Friedlander L."/>
            <person name="Samson G."/>
            <person name="Brottier P."/>
            <person name="Cure S."/>
            <person name="Segurens B."/>
            <person name="Aniere F."/>
            <person name="Samain S."/>
            <person name="Crespeau H."/>
            <person name="Abbasi N."/>
            <person name="Aiach N."/>
            <person name="Boscus D."/>
            <person name="Dickhoff R."/>
            <person name="Dors M."/>
            <person name="Dubois I."/>
            <person name="Friedman C."/>
            <person name="Gouyvenoux M."/>
            <person name="James R."/>
            <person name="Madan A."/>
            <person name="Mairey-Estrada B."/>
            <person name="Mangenot S."/>
            <person name="Martins N."/>
            <person name="Menard M."/>
            <person name="Oztas S."/>
            <person name="Ratcliffe A."/>
            <person name="Shaffer T."/>
            <person name="Trask B."/>
            <person name="Vacherie B."/>
            <person name="Bellemere C."/>
            <person name="Belser C."/>
            <person name="Besnard-Gonnet M."/>
            <person name="Bartol-Mavel D."/>
            <person name="Boutard M."/>
            <person name="Briez-Silla S."/>
            <person name="Combette S."/>
            <person name="Dufosse-Laurent V."/>
            <person name="Ferron C."/>
            <person name="Lechaplais C."/>
            <person name="Louesse C."/>
            <person name="Muselet D."/>
            <person name="Magdelenat G."/>
            <person name="Pateau E."/>
            <person name="Petit E."/>
            <person name="Sirvain-Trukniewicz P."/>
            <person name="Trybou A."/>
            <person name="Vega-Czarny N."/>
            <person name="Bataille E."/>
            <person name="Bluet E."/>
            <person name="Bordelais I."/>
            <person name="Dubois M."/>
            <person name="Dumont C."/>
            <person name="Guerin T."/>
            <person name="Haffray S."/>
            <person name="Hammadi R."/>
            <person name="Muanga J."/>
            <person name="Pellouin V."/>
            <person name="Robert D."/>
            <person name="Wunderle E."/>
            <person name="Gauguet G."/>
            <person name="Roy A."/>
            <person name="Sainte-Marthe L."/>
            <person name="Verdier J."/>
            <person name="Verdier-Discala C."/>
            <person name="Hillier L."/>
            <person name="Fulton L."/>
            <person name="McPherson J."/>
            <person name="Matsuda F."/>
            <person name="Wilson R."/>
            <person name="Scarpelli C."/>
            <person name="Gyapay G."/>
            <person name="Wincker P."/>
            <person name="Saurin W."/>
            <person name="Quetier F."/>
            <person name="Waterston R."/>
            <person name="Hood L."/>
            <person name="Weissenbach J."/>
        </authorList>
    </citation>
    <scope>NUCLEOTIDE SEQUENCE [LARGE SCALE GENOMIC DNA]</scope>
</reference>
<feature type="non-terminal residue" evidence="1">
    <location>
        <position position="10"/>
    </location>
</feature>
<gene>
    <name evidence="1" type="primary">GPR132</name>
</gene>
<protein>
    <submittedName>
        <fullName evidence="1">G protein-coupled receptor 132</fullName>
    </submittedName>
</protein>
<sequence length="10" mass="1169">MCPMLLKNGY</sequence>
<dbReference type="Ensembl" id="ENST00000549990.1">
    <property type="protein sequence ID" value="ENSP00000448776.1"/>
    <property type="gene ID" value="ENSG00000183484.12"/>
</dbReference>
<keyword evidence="2" id="KW-1185">Reference proteome</keyword>
<dbReference type="EMBL" id="AL512356">
    <property type="status" value="NOT_ANNOTATED_CDS"/>
    <property type="molecule type" value="Genomic_DNA"/>
</dbReference>
<proteinExistence type="predicted"/>
<reference evidence="1 2" key="1">
    <citation type="journal article" date="2001" name="Nature">
        <title>Initial sequencing and analysis of the human genome.</title>
        <authorList>
            <consortium name="International Human Genome Sequencing Consortium"/>
            <person name="Lander E.S."/>
            <person name="Linton L.M."/>
            <person name="Birren B."/>
            <person name="Nusbaum C."/>
            <person name="Zody M.C."/>
            <person name="Baldwin J."/>
            <person name="Devon K."/>
            <person name="Dewar K."/>
            <person name="Doyle M."/>
            <person name="FitzHugh W."/>
            <person name="Funke R."/>
            <person name="Gage D."/>
            <person name="Harris K."/>
            <person name="Heaford A."/>
            <person name="Howland J."/>
            <person name="Kann L."/>
            <person name="Lehoczky J."/>
            <person name="LeVine R."/>
            <person name="McEwan P."/>
            <person name="McKernan K."/>
            <person name="Meldrim J."/>
            <person name="Mesirov J.P."/>
            <person name="Miranda C."/>
            <person name="Morris W."/>
            <person name="Naylor J."/>
            <person name="Raymond C."/>
            <person name="Rosetti M."/>
            <person name="Santos R."/>
            <person name="Sheridan A."/>
            <person name="Sougnez C."/>
            <person name="Stange-Thomann N."/>
            <person name="Stojanovic N."/>
            <person name="Subramanian A."/>
            <person name="Wyman D."/>
            <person name="Rogers J."/>
            <person name="Sulston J."/>
            <person name="Ainscough R."/>
            <person name="Beck S."/>
            <person name="Bentley D."/>
            <person name="Burton J."/>
            <person name="Clee C."/>
            <person name="Carter N."/>
            <person name="Coulson A."/>
            <person name="Deadman R."/>
            <person name="Deloukas P."/>
            <person name="Dunham A."/>
            <person name="Dunham I."/>
            <person name="Durbin R."/>
            <person name="French L."/>
            <person name="Grafham D."/>
            <person name="Gregory S."/>
            <person name="Hubbard T."/>
            <person name="Humphray S."/>
            <person name="Hunt A."/>
            <person name="Jones M."/>
            <person name="Lloyd C."/>
            <person name="McMurray A."/>
            <person name="Matthews L."/>
            <person name="Mercer S."/>
            <person name="Milne S."/>
            <person name="Mullikin J.C."/>
            <person name="Mungall A."/>
            <person name="Plumb R."/>
            <person name="Ross M."/>
            <person name="Shownkeen R."/>
            <person name="Sims S."/>
            <person name="Waterston R.H."/>
            <person name="Wilson R.K."/>
            <person name="Hillier L.W."/>
            <person name="McPherson J.D."/>
            <person name="Marra M.A."/>
            <person name="Mardis E.R."/>
            <person name="Fulton L.A."/>
            <person name="Chinwalla A.T."/>
            <person name="Pepin K.H."/>
            <person name="Gish W.R."/>
            <person name="Chissoe S.L."/>
            <person name="Wendl M.C."/>
            <person name="Delehaunty K.D."/>
            <person name="Miner T.L."/>
            <person name="Delehaunty A."/>
            <person name="Kramer J.B."/>
            <person name="Cook L.L."/>
            <person name="Fulton R.S."/>
            <person name="Johnson D.L."/>
            <person name="Minx P.J."/>
            <person name="Clifton S.W."/>
            <person name="Hawkins T."/>
            <person name="Branscomb E."/>
            <person name="Predki P."/>
            <person name="Richardson P."/>
            <person name="Wenning S."/>
            <person name="Slezak T."/>
            <person name="Doggett N."/>
            <person name="Cheng J.F."/>
            <person name="Olsen A."/>
            <person name="Lucas S."/>
            <person name="Elkin C."/>
            <person name="Uberbacher E."/>
            <person name="Frazier M."/>
            <person name="Gibbs R.A."/>
            <person name="Muzny D.M."/>
            <person name="Scherer S.E."/>
            <person name="Bouck J.B."/>
            <person name="Sodergren E.J."/>
            <person name="Worley K.C."/>
            <person name="Rives C.M."/>
            <person name="Gorrell J.H."/>
            <person name="Metzker M.L."/>
            <person name="Naylor S.L."/>
            <person name="Kucherlapati R.S."/>
            <person name="Nelson D.L."/>
            <person name="Weinstock G.M."/>
            <person name="Sakaki Y."/>
            <person name="Fujiyama A."/>
            <person name="Hattori M."/>
            <person name="Yada T."/>
            <person name="Toyoda A."/>
            <person name="Itoh T."/>
            <person name="Kawagoe C."/>
            <person name="Watanabe H."/>
            <person name="Totoki Y."/>
            <person name="Taylor T."/>
            <person name="Weissenbach J."/>
            <person name="Heilig R."/>
            <person name="Saurin W."/>
            <person name="Artiguenave F."/>
            <person name="Brottier P."/>
            <person name="Bruls T."/>
            <person name="Pelletier E."/>
            <person name="Robert C."/>
            <person name="Wincker P."/>
            <person name="Smith D.R."/>
            <person name="Doucette-Stamm L."/>
            <person name="Rubenfield M."/>
            <person name="Weinstock K."/>
            <person name="Lee H.M."/>
            <person name="Dubois J."/>
            <person name="Rosenthal A."/>
            <person name="Platzer M."/>
            <person name="Nyakatura G."/>
            <person name="Taudien S."/>
            <person name="Rump A."/>
            <person name="Yang H."/>
            <person name="Yu J."/>
            <person name="Wang J."/>
            <person name="Huang G."/>
            <person name="Gu J."/>
            <person name="Hood L."/>
            <person name="Rowen L."/>
            <person name="Madan A."/>
            <person name="Qin S."/>
            <person name="Davis R.W."/>
            <person name="Federspiel N.A."/>
            <person name="Abola A.P."/>
            <person name="Proctor M.J."/>
            <person name="Myers R.M."/>
            <person name="Schmutz J."/>
            <person name="Dickson M."/>
            <person name="Grimwood J."/>
            <person name="Cox D.R."/>
            <person name="Olson M.V."/>
            <person name="Kaul R."/>
            <person name="Raymond C."/>
            <person name="Shimizu N."/>
            <person name="Kawasaki K."/>
            <person name="Minoshima S."/>
            <person name="Evans G.A."/>
            <person name="Athanasiou M."/>
            <person name="Schultz R."/>
            <person name="Roe B.A."/>
            <person name="Chen F."/>
            <person name="Pan H."/>
            <person name="Ramser J."/>
            <person name="Lehrach H."/>
            <person name="Reinhardt R."/>
            <person name="McCombie W.R."/>
            <person name="de la Bastide M."/>
            <person name="Dedhia N."/>
            <person name="Blocker H."/>
            <person name="Hornischer K."/>
            <person name="Nordsiek G."/>
            <person name="Agarwala R."/>
            <person name="Aravind L."/>
            <person name="Bailey J.A."/>
            <person name="Bateman A."/>
            <person name="Batzoglou S."/>
            <person name="Birney E."/>
            <person name="Bork P."/>
            <person name="Brown D.G."/>
            <person name="Burge C.B."/>
            <person name="Cerutti L."/>
            <person name="Chen H.C."/>
            <person name="Church D."/>
            <person name="Clamp M."/>
            <person name="Copley R.R."/>
            <person name="Doerks T."/>
            <person name="Eddy S.R."/>
            <person name="Eichler E.E."/>
            <person name="Furey T.S."/>
            <person name="Galagan J."/>
            <person name="Gilbert J.G."/>
            <person name="Harmon C."/>
            <person name="Hayashizaki Y."/>
            <person name="Haussler D."/>
            <person name="Hermjakob H."/>
            <person name="Hokamp K."/>
            <person name="Jang W."/>
            <person name="Johnson L.S."/>
            <person name="Jones T.A."/>
            <person name="Kasif S."/>
            <person name="Kaspryzk A."/>
            <person name="Kennedy S."/>
            <person name="Kent W.J."/>
            <person name="Kitts P."/>
            <person name="Koonin E.V."/>
            <person name="Korf I."/>
            <person name="Kulp D."/>
            <person name="Lancet D."/>
            <person name="Lowe T.M."/>
            <person name="McLysaght A."/>
            <person name="Mikkelsen T."/>
            <person name="Moran J.V."/>
            <person name="Mulder N."/>
            <person name="Pollara V.J."/>
            <person name="Ponting C.P."/>
            <person name="Schuler G."/>
            <person name="Schultz J."/>
            <person name="Slater G."/>
            <person name="Smit A.F."/>
            <person name="Stupka E."/>
            <person name="Szustakowski J."/>
            <person name="Thierry-Mieg D."/>
            <person name="Thierry-Mieg J."/>
            <person name="Wagner L."/>
            <person name="Wallis J."/>
            <person name="Wheeler R."/>
            <person name="Williams A."/>
            <person name="Wolf Y.I."/>
            <person name="Wolfe K.H."/>
            <person name="Yang S.P."/>
            <person name="Yeh R.F."/>
            <person name="Collins F."/>
            <person name="Guyer M.S."/>
            <person name="Peterson J."/>
            <person name="Felsenfeld A."/>
            <person name="Wetterstrand K.A."/>
            <person name="Patrinos A."/>
            <person name="Morgan M.J."/>
            <person name="de Jong P."/>
            <person name="Catanese J.J."/>
            <person name="Osoegawa K."/>
            <person name="Shizuya H."/>
            <person name="Choi S."/>
            <person name="Chen Y.J."/>
        </authorList>
    </citation>
    <scope>NUCLEOTIDE SEQUENCE [LARGE SCALE GENOMIC DNA]</scope>
</reference>
<dbReference type="GeneTree" id="ENSGT01030000234518"/>
<dbReference type="ExpressionAtlas" id="A0A0G2JL29">
    <property type="expression patterns" value="baseline and differential"/>
</dbReference>
<reference evidence="1" key="5">
    <citation type="submission" date="2025-09" db="UniProtKB">
        <authorList>
            <consortium name="Ensembl"/>
        </authorList>
    </citation>
    <scope>IDENTIFICATION</scope>
</reference>
<evidence type="ECO:0000313" key="1">
    <source>
        <dbReference type="Ensembl" id="ENSP00000448776.1"/>
    </source>
</evidence>
<organism evidence="1 2">
    <name type="scientific">Homo sapiens</name>
    <name type="common">Human</name>
    <dbReference type="NCBI Taxonomy" id="9606"/>
    <lineage>
        <taxon>Eukaryota</taxon>
        <taxon>Metazoa</taxon>
        <taxon>Chordata</taxon>
        <taxon>Craniata</taxon>
        <taxon>Vertebrata</taxon>
        <taxon>Euteleostomi</taxon>
        <taxon>Mammalia</taxon>
        <taxon>Eutheria</taxon>
        <taxon>Euarchontoglires</taxon>
        <taxon>Primates</taxon>
        <taxon>Haplorrhini</taxon>
        <taxon>Catarrhini</taxon>
        <taxon>Hominidae</taxon>
        <taxon>Homo</taxon>
    </lineage>
</organism>
<dbReference type="OrthoDB" id="8953154at2759"/>
<dbReference type="OpenTargets" id="ENSG00000183484"/>
<dbReference type="Proteomes" id="UP000005640">
    <property type="component" value="Chromosome 14"/>
</dbReference>
<reference evidence="1 2" key="3">
    <citation type="journal article" date="2004" name="Nature">
        <title>Finishing the euchromatic sequence of the human genome.</title>
        <authorList>
            <consortium name="International Human Genome Sequencing Consortium"/>
        </authorList>
    </citation>
    <scope>NUCLEOTIDE SEQUENCE [LARGE SCALE GENOMIC DNA]</scope>
</reference>
<dbReference type="Ensembl" id="ENST00000549990.1">
    <property type="protein sequence ID" value="ENSP00000448776.1"/>
    <property type="gene ID" value="ENSG00000183484.13"/>
</dbReference>
<dbReference type="OMA" id="SLCELMY"/>